<dbReference type="Pfam" id="PF00149">
    <property type="entry name" value="Metallophos"/>
    <property type="match status" value="1"/>
</dbReference>
<dbReference type="InterPro" id="IPR004843">
    <property type="entry name" value="Calcineurin-like_PHP"/>
</dbReference>
<accession>A0A1M5HB12</accession>
<dbReference type="Proteomes" id="UP000189796">
    <property type="component" value="Chromosome I"/>
</dbReference>
<dbReference type="AlphaFoldDB" id="A0A1M5HB12"/>
<dbReference type="PANTHER" id="PTHR39323">
    <property type="entry name" value="BLR1149 PROTEIN"/>
    <property type="match status" value="1"/>
</dbReference>
<dbReference type="EMBL" id="LT670817">
    <property type="protein sequence ID" value="SHG12962.1"/>
    <property type="molecule type" value="Genomic_DNA"/>
</dbReference>
<proteinExistence type="predicted"/>
<dbReference type="NCBIfam" id="TIGR04123">
    <property type="entry name" value="P_estr_lig_assc"/>
    <property type="match status" value="1"/>
</dbReference>
<dbReference type="Gene3D" id="3.60.21.10">
    <property type="match status" value="1"/>
</dbReference>
<dbReference type="PANTHER" id="PTHR39323:SF1">
    <property type="entry name" value="BLR1149 PROTEIN"/>
    <property type="match status" value="1"/>
</dbReference>
<dbReference type="SUPFAM" id="SSF56300">
    <property type="entry name" value="Metallo-dependent phosphatases"/>
    <property type="match status" value="1"/>
</dbReference>
<protein>
    <submittedName>
        <fullName evidence="2">Putative phosphoesterase</fullName>
    </submittedName>
</protein>
<organism evidence="2 3">
    <name type="scientific">Bradyrhizobium erythrophlei</name>
    <dbReference type="NCBI Taxonomy" id="1437360"/>
    <lineage>
        <taxon>Bacteria</taxon>
        <taxon>Pseudomonadati</taxon>
        <taxon>Pseudomonadota</taxon>
        <taxon>Alphaproteobacteria</taxon>
        <taxon>Hyphomicrobiales</taxon>
        <taxon>Nitrobacteraceae</taxon>
        <taxon>Bradyrhizobium</taxon>
    </lineage>
</organism>
<sequence length="268" mass="28862">MPGLVPGIHVFLCEAKTWMAGRRRAEATPSFVRLCLAMTESAVSIASHSAVIVAGVDFVADLSGALFWEDERLLVVSDLHLEKGSSFAMRGVLLPPYDTIATLGRLGAVLARHDPRMVIALGDSFHDRDAHGRLSAPDRDTIAAFQLRRDWIWISGNHDPALPSDLGGVVATEVAIGPIAFRHEPTGASGEIAGHLHPKARVSTRGRSMERRCFACDGERAVMPAFGAFAGGLNIRDAAFAKIFQTLGFMAHVLGDNRLHSIAASRCY</sequence>
<evidence type="ECO:0000313" key="2">
    <source>
        <dbReference type="EMBL" id="SHG12962.1"/>
    </source>
</evidence>
<dbReference type="GO" id="GO:0016787">
    <property type="term" value="F:hydrolase activity"/>
    <property type="evidence" value="ECO:0007669"/>
    <property type="project" value="InterPro"/>
</dbReference>
<gene>
    <name evidence="2" type="ORF">SAMN05443248_0387</name>
</gene>
<evidence type="ECO:0000259" key="1">
    <source>
        <dbReference type="Pfam" id="PF00149"/>
    </source>
</evidence>
<name>A0A1M5HB12_9BRAD</name>
<evidence type="ECO:0000313" key="3">
    <source>
        <dbReference type="Proteomes" id="UP000189796"/>
    </source>
</evidence>
<dbReference type="InterPro" id="IPR029052">
    <property type="entry name" value="Metallo-depent_PP-like"/>
</dbReference>
<reference evidence="2 3" key="1">
    <citation type="submission" date="2016-11" db="EMBL/GenBank/DDBJ databases">
        <authorList>
            <person name="Jaros S."/>
            <person name="Januszkiewicz K."/>
            <person name="Wedrychowicz H."/>
        </authorList>
    </citation>
    <scope>NUCLEOTIDE SEQUENCE [LARGE SCALE GENOMIC DNA]</scope>
    <source>
        <strain evidence="2 3">GAS138</strain>
    </source>
</reference>
<dbReference type="InterPro" id="IPR026336">
    <property type="entry name" value="PdeM-like"/>
</dbReference>
<feature type="domain" description="Calcineurin-like phosphoesterase" evidence="1">
    <location>
        <begin position="72"/>
        <end position="164"/>
    </location>
</feature>